<evidence type="ECO:0008006" key="4">
    <source>
        <dbReference type="Google" id="ProtNLM"/>
    </source>
</evidence>
<protein>
    <recommendedName>
        <fullName evidence="4">Soil-associated protein, TIGR03435 family</fullName>
    </recommendedName>
</protein>
<name>G8NZ92_GRAMM</name>
<feature type="region of interest" description="Disordered" evidence="1">
    <location>
        <begin position="177"/>
        <end position="214"/>
    </location>
</feature>
<evidence type="ECO:0000313" key="2">
    <source>
        <dbReference type="EMBL" id="AEU36828.1"/>
    </source>
</evidence>
<dbReference type="RefSeq" id="WP_014265706.1">
    <property type="nucleotide sequence ID" value="NC_016631.1"/>
</dbReference>
<gene>
    <name evidence="2" type="ordered locus">AciX8_2513</name>
</gene>
<proteinExistence type="predicted"/>
<feature type="compositionally biased region" description="Polar residues" evidence="1">
    <location>
        <begin position="188"/>
        <end position="197"/>
    </location>
</feature>
<dbReference type="KEGG" id="gma:AciX8_2513"/>
<reference evidence="2 3" key="1">
    <citation type="submission" date="2011-11" db="EMBL/GenBank/DDBJ databases">
        <title>Complete sequence of Granulicella mallensis MP5ACTX8.</title>
        <authorList>
            <consortium name="US DOE Joint Genome Institute"/>
            <person name="Lucas S."/>
            <person name="Copeland A."/>
            <person name="Lapidus A."/>
            <person name="Cheng J.-F."/>
            <person name="Goodwin L."/>
            <person name="Pitluck S."/>
            <person name="Peters L."/>
            <person name="Lu M."/>
            <person name="Detter J.C."/>
            <person name="Han C."/>
            <person name="Tapia R."/>
            <person name="Land M."/>
            <person name="Hauser L."/>
            <person name="Kyrpides N."/>
            <person name="Ivanova N."/>
            <person name="Mikhailova N."/>
            <person name="Pagani I."/>
            <person name="Rawat S."/>
            <person name="Mannisto M."/>
            <person name="Haggblom M."/>
            <person name="Woyke T."/>
        </authorList>
    </citation>
    <scope>NUCLEOTIDE SEQUENCE [LARGE SCALE GENOMIC DNA]</scope>
    <source>
        <strain evidence="3">ATCC BAA-1857 / DSM 23137 / MP5ACTX8</strain>
    </source>
</reference>
<dbReference type="EMBL" id="CP003130">
    <property type="protein sequence ID" value="AEU36828.1"/>
    <property type="molecule type" value="Genomic_DNA"/>
</dbReference>
<dbReference type="AlphaFoldDB" id="G8NZ92"/>
<dbReference type="HOGENOM" id="CLU_079080_0_0_0"/>
<dbReference type="Proteomes" id="UP000007113">
    <property type="component" value="Chromosome"/>
</dbReference>
<evidence type="ECO:0000256" key="1">
    <source>
        <dbReference type="SAM" id="MobiDB-lite"/>
    </source>
</evidence>
<dbReference type="NCBIfam" id="TIGR03435">
    <property type="entry name" value="Soli_TIGR03435"/>
    <property type="match status" value="1"/>
</dbReference>
<dbReference type="STRING" id="682795.AciX8_2513"/>
<sequence precursor="true">MLTEHAGHKLWGRKRHSMITLGLIVVAMQLVLPTQSQAQSPLAIPSAETSGSQKIQFDVASVKQNKSDDKPKSNFLLGPGDVYAPNGGLFSASSTPLIVYIAFAYKLTNNQLQFLRSGLPDWVSSDRFDIQARSEGSPTKDEMRLMMRSLLADRFKLTVHNETRQVPVLALLLSKPEKTGPRLRPHPNDSSCSTTLTPEPDRASNAAPSATAGGFPQTCGGPVLIPASAPARLNVGARNVNIGLIASALPDWGALGRPVMDRTGLSGTFDFTLEWTPETHHSIASAMDIPSDTSGPTFLEALKEQLGLKLEAQKGPVNFIVVDHIEHLSLN</sequence>
<dbReference type="Pfam" id="PF12543">
    <property type="entry name" value="DUF3738"/>
    <property type="match status" value="1"/>
</dbReference>
<evidence type="ECO:0000313" key="3">
    <source>
        <dbReference type="Proteomes" id="UP000007113"/>
    </source>
</evidence>
<dbReference type="eggNOG" id="COG4219">
    <property type="taxonomic scope" value="Bacteria"/>
</dbReference>
<organism evidence="2 3">
    <name type="scientific">Granulicella mallensis (strain ATCC BAA-1857 / DSM 23137 / MP5ACTX8)</name>
    <dbReference type="NCBI Taxonomy" id="682795"/>
    <lineage>
        <taxon>Bacteria</taxon>
        <taxon>Pseudomonadati</taxon>
        <taxon>Acidobacteriota</taxon>
        <taxon>Terriglobia</taxon>
        <taxon>Terriglobales</taxon>
        <taxon>Acidobacteriaceae</taxon>
        <taxon>Granulicella</taxon>
    </lineage>
</organism>
<dbReference type="InterPro" id="IPR017801">
    <property type="entry name" value="DUF3738"/>
</dbReference>
<dbReference type="OrthoDB" id="116820at2"/>
<accession>G8NZ92</accession>
<keyword evidence="3" id="KW-1185">Reference proteome</keyword>